<organism evidence="1 2">
    <name type="scientific">Oesophagostomum dentatum</name>
    <name type="common">Nodular worm</name>
    <dbReference type="NCBI Taxonomy" id="61180"/>
    <lineage>
        <taxon>Eukaryota</taxon>
        <taxon>Metazoa</taxon>
        <taxon>Ecdysozoa</taxon>
        <taxon>Nematoda</taxon>
        <taxon>Chromadorea</taxon>
        <taxon>Rhabditida</taxon>
        <taxon>Rhabditina</taxon>
        <taxon>Rhabditomorpha</taxon>
        <taxon>Strongyloidea</taxon>
        <taxon>Strongylidae</taxon>
        <taxon>Oesophagostomum</taxon>
    </lineage>
</organism>
<reference evidence="1 2" key="1">
    <citation type="submission" date="2014-03" db="EMBL/GenBank/DDBJ databases">
        <title>Draft genome of the hookworm Oesophagostomum dentatum.</title>
        <authorList>
            <person name="Mitreva M."/>
        </authorList>
    </citation>
    <scope>NUCLEOTIDE SEQUENCE [LARGE SCALE GENOMIC DNA]</scope>
    <source>
        <strain evidence="1 2">OD-Hann</strain>
    </source>
</reference>
<sequence>MLTDIEFLRDFRFMPHESCQSVIRGNKHLCVSKELEQHLGRQMNLLIGENMDTSCRKG</sequence>
<keyword evidence="2" id="KW-1185">Reference proteome</keyword>
<accession>A0A0B1SL52</accession>
<proteinExistence type="predicted"/>
<dbReference type="AlphaFoldDB" id="A0A0B1SL52"/>
<name>A0A0B1SL52_OESDE</name>
<dbReference type="OrthoDB" id="5868302at2759"/>
<gene>
    <name evidence="1" type="ORF">OESDEN_16332</name>
</gene>
<dbReference type="EMBL" id="KN570848">
    <property type="protein sequence ID" value="KHJ83960.1"/>
    <property type="molecule type" value="Genomic_DNA"/>
</dbReference>
<protein>
    <submittedName>
        <fullName evidence="1">Uncharacterized protein</fullName>
    </submittedName>
</protein>
<evidence type="ECO:0000313" key="2">
    <source>
        <dbReference type="Proteomes" id="UP000053660"/>
    </source>
</evidence>
<evidence type="ECO:0000313" key="1">
    <source>
        <dbReference type="EMBL" id="KHJ83960.1"/>
    </source>
</evidence>
<dbReference type="Proteomes" id="UP000053660">
    <property type="component" value="Unassembled WGS sequence"/>
</dbReference>